<dbReference type="Gene3D" id="3.30.559.30">
    <property type="entry name" value="Nonribosomal peptide synthetase, condensation domain"/>
    <property type="match status" value="1"/>
</dbReference>
<dbReference type="InterPro" id="IPR001242">
    <property type="entry name" value="Condensation_dom"/>
</dbReference>
<dbReference type="EMBL" id="JASJQH010004146">
    <property type="protein sequence ID" value="KAK9759407.1"/>
    <property type="molecule type" value="Genomic_DNA"/>
</dbReference>
<dbReference type="PROSITE" id="PS50075">
    <property type="entry name" value="CARRIER"/>
    <property type="match status" value="1"/>
</dbReference>
<name>A0ABR2WD42_9FUNG</name>
<dbReference type="InterPro" id="IPR025110">
    <property type="entry name" value="AMP-bd_C"/>
</dbReference>
<evidence type="ECO:0000313" key="6">
    <source>
        <dbReference type="Proteomes" id="UP001479436"/>
    </source>
</evidence>
<dbReference type="Gene3D" id="3.40.50.1820">
    <property type="entry name" value="alpha/beta hydrolase"/>
    <property type="match status" value="1"/>
</dbReference>
<dbReference type="SUPFAM" id="SSF56801">
    <property type="entry name" value="Acetyl-CoA synthetase-like"/>
    <property type="match status" value="1"/>
</dbReference>
<keyword evidence="2" id="KW-0597">Phosphoprotein</keyword>
<dbReference type="InterPro" id="IPR042099">
    <property type="entry name" value="ANL_N_sf"/>
</dbReference>
<dbReference type="InterPro" id="IPR023213">
    <property type="entry name" value="CAT-like_dom_sf"/>
</dbReference>
<dbReference type="SUPFAM" id="SSF47336">
    <property type="entry name" value="ACP-like"/>
    <property type="match status" value="1"/>
</dbReference>
<gene>
    <name evidence="5" type="ORF">K7432_017678</name>
</gene>
<dbReference type="CDD" id="cd19531">
    <property type="entry name" value="LCL_NRPS-like"/>
    <property type="match status" value="1"/>
</dbReference>
<dbReference type="InterPro" id="IPR036736">
    <property type="entry name" value="ACP-like_sf"/>
</dbReference>
<sequence>MRLLLNPVPIGFVGELCVAGDGLARGYLNRPELTAERFVINPNPECNGERIYRTGDLARYRSDGNLEFVGRIDHQVKIRGFRIELGEIENVLLQQDSIRECVVVVRDGPSGEKQLVSYIVTDDDSDAGLNLRNEEESGIIVDEPFVSHLRELLHTLLPKYMVPSAIIVLDSMPLMPNGKINRGALPVLSSSQRKERDGFLGQGTKLQRTIRDIFVEVLGFEQVSIHDNFFDLGGHSLSATKVISRIRVVLNQEVPLIILFEAPTAVTLSSKIEAMTSEFGGNSTVVPRIMRVVDRVHMPLSFAQERLWFMNELIPNSPFYNIPLALRLVGQLNVNILKQCIVDIVARHEALRTSFVLSGNEPIQFIESIEKFPSSFIEYCDLTQQPGEVKSMIAQESRRPFDLAKSPLIKVKLVHLKPEEHVLLIVIHHIVSDGWSITILQKELAVLYESYSCGKSSPLPEPLIQYADFAVWQRNWLQGDNLDRQMTYWKEKLRDLRPLTLPLDFIRPSVLSYCAKFKHLEFTSTITNQLKELSKMESSTLKTLPSALLLLIVIVKR</sequence>
<dbReference type="PROSITE" id="PS00012">
    <property type="entry name" value="PHOSPHOPANTETHEINE"/>
    <property type="match status" value="1"/>
</dbReference>
<organism evidence="5 6">
    <name type="scientific">Basidiobolus ranarum</name>
    <dbReference type="NCBI Taxonomy" id="34480"/>
    <lineage>
        <taxon>Eukaryota</taxon>
        <taxon>Fungi</taxon>
        <taxon>Fungi incertae sedis</taxon>
        <taxon>Zoopagomycota</taxon>
        <taxon>Entomophthoromycotina</taxon>
        <taxon>Basidiobolomycetes</taxon>
        <taxon>Basidiobolales</taxon>
        <taxon>Basidiobolaceae</taxon>
        <taxon>Basidiobolus</taxon>
    </lineage>
</organism>
<dbReference type="PANTHER" id="PTHR45527">
    <property type="entry name" value="NONRIBOSOMAL PEPTIDE SYNTHETASE"/>
    <property type="match status" value="1"/>
</dbReference>
<evidence type="ECO:0000256" key="2">
    <source>
        <dbReference type="ARBA" id="ARBA00022553"/>
    </source>
</evidence>
<feature type="domain" description="Carrier" evidence="4">
    <location>
        <begin position="201"/>
        <end position="276"/>
    </location>
</feature>
<keyword evidence="6" id="KW-1185">Reference proteome</keyword>
<dbReference type="Pfam" id="PF13193">
    <property type="entry name" value="AMP-binding_C"/>
    <property type="match status" value="1"/>
</dbReference>
<keyword evidence="1" id="KW-0596">Phosphopantetheine</keyword>
<dbReference type="InterPro" id="IPR029058">
    <property type="entry name" value="AB_hydrolase_fold"/>
</dbReference>
<dbReference type="InterPro" id="IPR020806">
    <property type="entry name" value="PKS_PP-bd"/>
</dbReference>
<evidence type="ECO:0000313" key="5">
    <source>
        <dbReference type="EMBL" id="KAK9759407.1"/>
    </source>
</evidence>
<keyword evidence="3" id="KW-0436">Ligase</keyword>
<dbReference type="Gene3D" id="3.40.50.12780">
    <property type="entry name" value="N-terminal domain of ligase-like"/>
    <property type="match status" value="1"/>
</dbReference>
<reference evidence="5 6" key="1">
    <citation type="submission" date="2023-04" db="EMBL/GenBank/DDBJ databases">
        <title>Genome of Basidiobolus ranarum AG-B5.</title>
        <authorList>
            <person name="Stajich J.E."/>
            <person name="Carter-House D."/>
            <person name="Gryganskyi A."/>
        </authorList>
    </citation>
    <scope>NUCLEOTIDE SEQUENCE [LARGE SCALE GENOMIC DNA]</scope>
    <source>
        <strain evidence="5 6">AG-B5</strain>
    </source>
</reference>
<dbReference type="Gene3D" id="3.30.559.10">
    <property type="entry name" value="Chloramphenicol acetyltransferase-like domain"/>
    <property type="match status" value="1"/>
</dbReference>
<dbReference type="SUPFAM" id="SSF52777">
    <property type="entry name" value="CoA-dependent acyltransferases"/>
    <property type="match status" value="2"/>
</dbReference>
<dbReference type="Pfam" id="PF00668">
    <property type="entry name" value="Condensation"/>
    <property type="match status" value="1"/>
</dbReference>
<dbReference type="InterPro" id="IPR006162">
    <property type="entry name" value="Ppantetheine_attach_site"/>
</dbReference>
<evidence type="ECO:0000259" key="4">
    <source>
        <dbReference type="PROSITE" id="PS50075"/>
    </source>
</evidence>
<dbReference type="Proteomes" id="UP001479436">
    <property type="component" value="Unassembled WGS sequence"/>
</dbReference>
<evidence type="ECO:0000256" key="3">
    <source>
        <dbReference type="ARBA" id="ARBA00022598"/>
    </source>
</evidence>
<evidence type="ECO:0000256" key="1">
    <source>
        <dbReference type="ARBA" id="ARBA00022450"/>
    </source>
</evidence>
<dbReference type="SMART" id="SM00823">
    <property type="entry name" value="PKS_PP"/>
    <property type="match status" value="1"/>
</dbReference>
<dbReference type="Gene3D" id="3.30.300.30">
    <property type="match status" value="1"/>
</dbReference>
<dbReference type="InterPro" id="IPR045851">
    <property type="entry name" value="AMP-bd_C_sf"/>
</dbReference>
<accession>A0ABR2WD42</accession>
<proteinExistence type="predicted"/>
<comment type="caution">
    <text evidence="5">The sequence shown here is derived from an EMBL/GenBank/DDBJ whole genome shotgun (WGS) entry which is preliminary data.</text>
</comment>
<dbReference type="PANTHER" id="PTHR45527:SF1">
    <property type="entry name" value="FATTY ACID SYNTHASE"/>
    <property type="match status" value="1"/>
</dbReference>
<dbReference type="InterPro" id="IPR009081">
    <property type="entry name" value="PP-bd_ACP"/>
</dbReference>
<protein>
    <recommendedName>
        <fullName evidence="4">Carrier domain-containing protein</fullName>
    </recommendedName>
</protein>
<dbReference type="Pfam" id="PF00550">
    <property type="entry name" value="PP-binding"/>
    <property type="match status" value="1"/>
</dbReference>